<evidence type="ECO:0000256" key="2">
    <source>
        <dbReference type="ARBA" id="ARBA00022723"/>
    </source>
</evidence>
<evidence type="ECO:0000313" key="6">
    <source>
        <dbReference type="Proteomes" id="UP001143486"/>
    </source>
</evidence>
<reference evidence="5" key="1">
    <citation type="journal article" date="2014" name="Int. J. Syst. Evol. Microbiol.">
        <title>Complete genome sequence of Corynebacterium casei LMG S-19264T (=DSM 44701T), isolated from a smear-ripened cheese.</title>
        <authorList>
            <consortium name="US DOE Joint Genome Institute (JGI-PGF)"/>
            <person name="Walter F."/>
            <person name="Albersmeier A."/>
            <person name="Kalinowski J."/>
            <person name="Ruckert C."/>
        </authorList>
    </citation>
    <scope>NUCLEOTIDE SEQUENCE</scope>
    <source>
        <strain evidence="5">VKM B-1513</strain>
    </source>
</reference>
<sequence>MHYSGHCHCGAVKARFQSERTPAELGVRTCQCDFCRRQGAVNISDPAGAIEIDCSPDDIHRYRFALRTADFLICRTCGTYVAAVMGEGERIVSTINVTGLRMADFLDIEEAPADYAAETTEARIARRFDKWTPTRFTNPQLAASYFGPH</sequence>
<feature type="domain" description="CENP-V/GFA" evidence="4">
    <location>
        <begin position="3"/>
        <end position="116"/>
    </location>
</feature>
<dbReference type="EMBL" id="BSFE01000004">
    <property type="protein sequence ID" value="GLK52320.1"/>
    <property type="molecule type" value="Genomic_DNA"/>
</dbReference>
<gene>
    <name evidence="5" type="ORF">GCM10017621_18280</name>
</gene>
<dbReference type="InterPro" id="IPR052355">
    <property type="entry name" value="CENP-V-like"/>
</dbReference>
<keyword evidence="2" id="KW-0479">Metal-binding</keyword>
<evidence type="ECO:0000259" key="4">
    <source>
        <dbReference type="PROSITE" id="PS51891"/>
    </source>
</evidence>
<dbReference type="GO" id="GO:0016846">
    <property type="term" value="F:carbon-sulfur lyase activity"/>
    <property type="evidence" value="ECO:0007669"/>
    <property type="project" value="InterPro"/>
</dbReference>
<dbReference type="InterPro" id="IPR006913">
    <property type="entry name" value="CENP-V/GFA"/>
</dbReference>
<dbReference type="PANTHER" id="PTHR28620:SF1">
    <property type="entry name" value="CENP-V_GFA DOMAIN-CONTAINING PROTEIN"/>
    <property type="match status" value="1"/>
</dbReference>
<evidence type="ECO:0000313" key="5">
    <source>
        <dbReference type="EMBL" id="GLK52320.1"/>
    </source>
</evidence>
<evidence type="ECO:0000256" key="3">
    <source>
        <dbReference type="ARBA" id="ARBA00022833"/>
    </source>
</evidence>
<dbReference type="PANTHER" id="PTHR28620">
    <property type="entry name" value="CENTROMERE PROTEIN V"/>
    <property type="match status" value="1"/>
</dbReference>
<keyword evidence="6" id="KW-1185">Reference proteome</keyword>
<accession>A0A9W6INI9</accession>
<dbReference type="Gene3D" id="2.170.150.70">
    <property type="match status" value="1"/>
</dbReference>
<dbReference type="PROSITE" id="PS51891">
    <property type="entry name" value="CENP_V_GFA"/>
    <property type="match status" value="1"/>
</dbReference>
<dbReference type="GO" id="GO:0046872">
    <property type="term" value="F:metal ion binding"/>
    <property type="evidence" value="ECO:0007669"/>
    <property type="project" value="UniProtKB-KW"/>
</dbReference>
<comment type="similarity">
    <text evidence="1">Belongs to the Gfa family.</text>
</comment>
<reference evidence="5" key="2">
    <citation type="submission" date="2023-01" db="EMBL/GenBank/DDBJ databases">
        <authorList>
            <person name="Sun Q."/>
            <person name="Evtushenko L."/>
        </authorList>
    </citation>
    <scope>NUCLEOTIDE SEQUENCE</scope>
    <source>
        <strain evidence="5">VKM B-1513</strain>
    </source>
</reference>
<dbReference type="SUPFAM" id="SSF51316">
    <property type="entry name" value="Mss4-like"/>
    <property type="match status" value="1"/>
</dbReference>
<comment type="caution">
    <text evidence="5">The sequence shown here is derived from an EMBL/GenBank/DDBJ whole genome shotgun (WGS) entry which is preliminary data.</text>
</comment>
<organism evidence="5 6">
    <name type="scientific">Maricaulis virginensis</name>
    <dbReference type="NCBI Taxonomy" id="144022"/>
    <lineage>
        <taxon>Bacteria</taxon>
        <taxon>Pseudomonadati</taxon>
        <taxon>Pseudomonadota</taxon>
        <taxon>Alphaproteobacteria</taxon>
        <taxon>Maricaulales</taxon>
        <taxon>Maricaulaceae</taxon>
        <taxon>Maricaulis</taxon>
    </lineage>
</organism>
<evidence type="ECO:0000256" key="1">
    <source>
        <dbReference type="ARBA" id="ARBA00005495"/>
    </source>
</evidence>
<proteinExistence type="inferred from homology"/>
<dbReference type="Proteomes" id="UP001143486">
    <property type="component" value="Unassembled WGS sequence"/>
</dbReference>
<dbReference type="RefSeq" id="WP_271186688.1">
    <property type="nucleotide sequence ID" value="NZ_BSFE01000004.1"/>
</dbReference>
<dbReference type="AlphaFoldDB" id="A0A9W6INI9"/>
<dbReference type="InterPro" id="IPR011057">
    <property type="entry name" value="Mss4-like_sf"/>
</dbReference>
<dbReference type="Pfam" id="PF04828">
    <property type="entry name" value="GFA"/>
    <property type="match status" value="1"/>
</dbReference>
<protein>
    <recommendedName>
        <fullName evidence="4">CENP-V/GFA domain-containing protein</fullName>
    </recommendedName>
</protein>
<keyword evidence="3" id="KW-0862">Zinc</keyword>
<name>A0A9W6INI9_9PROT</name>